<gene>
    <name evidence="1" type="ORF">LARSCL_LOCUS4983</name>
</gene>
<dbReference type="Proteomes" id="UP001497382">
    <property type="component" value="Unassembled WGS sequence"/>
</dbReference>
<dbReference type="EMBL" id="CAXIEN010000044">
    <property type="protein sequence ID" value="CAL1269870.1"/>
    <property type="molecule type" value="Genomic_DNA"/>
</dbReference>
<evidence type="ECO:0000313" key="1">
    <source>
        <dbReference type="EMBL" id="CAL1269870.1"/>
    </source>
</evidence>
<proteinExistence type="predicted"/>
<keyword evidence="2" id="KW-1185">Reference proteome</keyword>
<name>A0AAV1ZHZ5_9ARAC</name>
<protein>
    <submittedName>
        <fullName evidence="1">Uncharacterized protein</fullName>
    </submittedName>
</protein>
<evidence type="ECO:0000313" key="2">
    <source>
        <dbReference type="Proteomes" id="UP001497382"/>
    </source>
</evidence>
<organism evidence="1 2">
    <name type="scientific">Larinioides sclopetarius</name>
    <dbReference type="NCBI Taxonomy" id="280406"/>
    <lineage>
        <taxon>Eukaryota</taxon>
        <taxon>Metazoa</taxon>
        <taxon>Ecdysozoa</taxon>
        <taxon>Arthropoda</taxon>
        <taxon>Chelicerata</taxon>
        <taxon>Arachnida</taxon>
        <taxon>Araneae</taxon>
        <taxon>Araneomorphae</taxon>
        <taxon>Entelegynae</taxon>
        <taxon>Araneoidea</taxon>
        <taxon>Araneidae</taxon>
        <taxon>Larinioides</taxon>
    </lineage>
</organism>
<accession>A0AAV1ZHZ5</accession>
<sequence>MSTFEKLESQAVVNVSGAFKPDISSSECKILNDTPVMSSVELVSFPDGVG</sequence>
<comment type="caution">
    <text evidence="1">The sequence shown here is derived from an EMBL/GenBank/DDBJ whole genome shotgun (WGS) entry which is preliminary data.</text>
</comment>
<dbReference type="AlphaFoldDB" id="A0AAV1ZHZ5"/>
<reference evidence="1 2" key="1">
    <citation type="submission" date="2024-04" db="EMBL/GenBank/DDBJ databases">
        <authorList>
            <person name="Rising A."/>
            <person name="Reimegard J."/>
            <person name="Sonavane S."/>
            <person name="Akerstrom W."/>
            <person name="Nylinder S."/>
            <person name="Hedman E."/>
            <person name="Kallberg Y."/>
        </authorList>
    </citation>
    <scope>NUCLEOTIDE SEQUENCE [LARGE SCALE GENOMIC DNA]</scope>
</reference>